<dbReference type="PANTHER" id="PTHR31286:SF99">
    <property type="entry name" value="DUF4283 DOMAIN-CONTAINING PROTEIN"/>
    <property type="match status" value="1"/>
</dbReference>
<feature type="compositionally biased region" description="Polar residues" evidence="1">
    <location>
        <begin position="132"/>
        <end position="141"/>
    </location>
</feature>
<dbReference type="InterPro" id="IPR040256">
    <property type="entry name" value="At4g02000-like"/>
</dbReference>
<gene>
    <name evidence="2" type="ORF">GOBAR_AA15694</name>
</gene>
<feature type="region of interest" description="Disordered" evidence="1">
    <location>
        <begin position="121"/>
        <end position="141"/>
    </location>
</feature>
<dbReference type="Proteomes" id="UP000239757">
    <property type="component" value="Unassembled WGS sequence"/>
</dbReference>
<reference evidence="2 3" key="1">
    <citation type="submission" date="2015-01" db="EMBL/GenBank/DDBJ databases">
        <title>Genome of allotetraploid Gossypium barbadense reveals genomic plasticity and fiber elongation in cotton evolution.</title>
        <authorList>
            <person name="Chen X."/>
            <person name="Liu X."/>
            <person name="Zhao B."/>
            <person name="Zheng H."/>
            <person name="Hu Y."/>
            <person name="Lu G."/>
            <person name="Yang C."/>
            <person name="Chen J."/>
            <person name="Shan C."/>
            <person name="Zhang L."/>
            <person name="Zhou Y."/>
            <person name="Wang L."/>
            <person name="Guo W."/>
            <person name="Bai Y."/>
            <person name="Ruan J."/>
            <person name="Shangguan X."/>
            <person name="Mao Y."/>
            <person name="Jiang J."/>
            <person name="Zhu Y."/>
            <person name="Lei J."/>
            <person name="Kang H."/>
            <person name="Chen S."/>
            <person name="He X."/>
            <person name="Wang R."/>
            <person name="Wang Y."/>
            <person name="Chen J."/>
            <person name="Wang L."/>
            <person name="Yu S."/>
            <person name="Wang B."/>
            <person name="Wei J."/>
            <person name="Song S."/>
            <person name="Lu X."/>
            <person name="Gao Z."/>
            <person name="Gu W."/>
            <person name="Deng X."/>
            <person name="Ma D."/>
            <person name="Wang S."/>
            <person name="Liang W."/>
            <person name="Fang L."/>
            <person name="Cai C."/>
            <person name="Zhu X."/>
            <person name="Zhou B."/>
            <person name="Zhang Y."/>
            <person name="Chen Z."/>
            <person name="Xu S."/>
            <person name="Zhu R."/>
            <person name="Wang S."/>
            <person name="Zhang T."/>
            <person name="Zhao G."/>
        </authorList>
    </citation>
    <scope>NUCLEOTIDE SEQUENCE [LARGE SCALE GENOMIC DNA]</scope>
    <source>
        <strain evidence="3">cv. Xinhai21</strain>
        <tissue evidence="2">Leaf</tissue>
    </source>
</reference>
<evidence type="ECO:0000256" key="1">
    <source>
        <dbReference type="SAM" id="MobiDB-lite"/>
    </source>
</evidence>
<evidence type="ECO:0000313" key="3">
    <source>
        <dbReference type="Proteomes" id="UP000239757"/>
    </source>
</evidence>
<accession>A0A2P5XNR4</accession>
<name>A0A2P5XNR4_GOSBA</name>
<protein>
    <submittedName>
        <fullName evidence="2">Uncharacterized protein</fullName>
    </submittedName>
</protein>
<dbReference type="OrthoDB" id="995555at2759"/>
<dbReference type="AlphaFoldDB" id="A0A2P5XNR4"/>
<evidence type="ECO:0000313" key="2">
    <source>
        <dbReference type="EMBL" id="PPS04977.1"/>
    </source>
</evidence>
<dbReference type="PANTHER" id="PTHR31286">
    <property type="entry name" value="GLYCINE-RICH CELL WALL STRUCTURAL PROTEIN 1.8-LIKE"/>
    <property type="match status" value="1"/>
</dbReference>
<proteinExistence type="predicted"/>
<dbReference type="EMBL" id="KZ664524">
    <property type="protein sequence ID" value="PPS04977.1"/>
    <property type="molecule type" value="Genomic_DNA"/>
</dbReference>
<sequence length="285" mass="31946">MKNGVLDIQENDEDDVQLLEEDFTIGTEDGLSSIRIMDLENDYFLIKLQSEEDYVRALPEGIPGFMYRKNVLKSIREMIDRVIKLDDNIESAQRGRFARLAVVLDLNKPLISRIKESYYNPSERGHSGEDISASTSNMQPQVQGENHDVVEKYGPWMLVNQCPRKSDQKTGIGASLKGGAGNLWQSIRWKGGKDSNMECELLHVDGLDWLGQTNEPTPFISSDKDSFPQTVVQDLSTAINPSRLMEKKAKANGRALVHSSQSEGSFKRVKKPSNILKGKGGKFKV</sequence>
<organism evidence="2 3">
    <name type="scientific">Gossypium barbadense</name>
    <name type="common">Sea Island cotton</name>
    <name type="synonym">Hibiscus barbadensis</name>
    <dbReference type="NCBI Taxonomy" id="3634"/>
    <lineage>
        <taxon>Eukaryota</taxon>
        <taxon>Viridiplantae</taxon>
        <taxon>Streptophyta</taxon>
        <taxon>Embryophyta</taxon>
        <taxon>Tracheophyta</taxon>
        <taxon>Spermatophyta</taxon>
        <taxon>Magnoliopsida</taxon>
        <taxon>eudicotyledons</taxon>
        <taxon>Gunneridae</taxon>
        <taxon>Pentapetalae</taxon>
        <taxon>rosids</taxon>
        <taxon>malvids</taxon>
        <taxon>Malvales</taxon>
        <taxon>Malvaceae</taxon>
        <taxon>Malvoideae</taxon>
        <taxon>Gossypium</taxon>
    </lineage>
</organism>